<evidence type="ECO:0000313" key="2">
    <source>
        <dbReference type="Proteomes" id="UP001596161"/>
    </source>
</evidence>
<evidence type="ECO:0000313" key="1">
    <source>
        <dbReference type="EMBL" id="MFC5272159.1"/>
    </source>
</evidence>
<name>A0ABW0EH21_9BACT</name>
<reference evidence="2" key="1">
    <citation type="journal article" date="2019" name="Int. J. Syst. Evol. Microbiol.">
        <title>The Global Catalogue of Microorganisms (GCM) 10K type strain sequencing project: providing services to taxonomists for standard genome sequencing and annotation.</title>
        <authorList>
            <consortium name="The Broad Institute Genomics Platform"/>
            <consortium name="The Broad Institute Genome Sequencing Center for Infectious Disease"/>
            <person name="Wu L."/>
            <person name="Ma J."/>
        </authorList>
    </citation>
    <scope>NUCLEOTIDE SEQUENCE [LARGE SCALE GENOMIC DNA]</scope>
    <source>
        <strain evidence="2">KACC 12602</strain>
    </source>
</reference>
<keyword evidence="2" id="KW-1185">Reference proteome</keyword>
<gene>
    <name evidence="1" type="ORF">ACFPIB_16200</name>
</gene>
<dbReference type="RefSeq" id="WP_378018517.1">
    <property type="nucleotide sequence ID" value="NZ_JBHSKT010000012.1"/>
</dbReference>
<comment type="caution">
    <text evidence="1">The sequence shown here is derived from an EMBL/GenBank/DDBJ whole genome shotgun (WGS) entry which is preliminary data.</text>
</comment>
<dbReference type="Proteomes" id="UP001596161">
    <property type="component" value="Unassembled WGS sequence"/>
</dbReference>
<sequence>MYVPFEQLPPQARIWIYQADREFTDAEATEIQDKIKNFVTEWSAHGHQLHASGQLLHNRFVVLGTDVDVTAPSGCSIDSSVKFLRTLEIDYNTKLFDRTQLAFQKNGAINMVHLTEMPAAVASGEITAETPYFDNLVAEAGLLKTDWMKPAGKTWLQKYF</sequence>
<accession>A0ABW0EH21</accession>
<evidence type="ECO:0008006" key="3">
    <source>
        <dbReference type="Google" id="ProtNLM"/>
    </source>
</evidence>
<protein>
    <recommendedName>
        <fullName evidence="3">ABC transporter ATPase</fullName>
    </recommendedName>
</protein>
<organism evidence="1 2">
    <name type="scientific">Adhaeribacter terreus</name>
    <dbReference type="NCBI Taxonomy" id="529703"/>
    <lineage>
        <taxon>Bacteria</taxon>
        <taxon>Pseudomonadati</taxon>
        <taxon>Bacteroidota</taxon>
        <taxon>Cytophagia</taxon>
        <taxon>Cytophagales</taxon>
        <taxon>Hymenobacteraceae</taxon>
        <taxon>Adhaeribacter</taxon>
    </lineage>
</organism>
<dbReference type="EMBL" id="JBHSKT010000012">
    <property type="protein sequence ID" value="MFC5272159.1"/>
    <property type="molecule type" value="Genomic_DNA"/>
</dbReference>
<proteinExistence type="predicted"/>